<dbReference type="Proteomes" id="UP000002430">
    <property type="component" value="Plasmid 3"/>
</dbReference>
<geneLocation type="plasmid" evidence="2">
    <name>pLaw3</name>
</geneLocation>
<reference evidence="1 2" key="1">
    <citation type="submission" date="2005-11" db="EMBL/GenBank/DDBJ databases">
        <title>The complete genome sequence of Lawsonia intracellularis: the causative agent of proliferative enteropathy.</title>
        <authorList>
            <person name="Kaur K."/>
            <person name="Zhang Q."/>
            <person name="Beckler D."/>
            <person name="Munir S."/>
            <person name="Li L."/>
            <person name="Kinsley K."/>
            <person name="Herron L."/>
            <person name="Peterson A."/>
            <person name="May B."/>
            <person name="Singh S."/>
            <person name="Gebhart C."/>
            <person name="Kapur V."/>
        </authorList>
    </citation>
    <scope>NUCLEOTIDE SEQUENCE [LARGE SCALE GENOMIC DNA]</scope>
    <source>
        <strain evidence="1 2">PHE/MN1-00</strain>
        <plasmid evidence="2">pLaw3</plasmid>
    </source>
</reference>
<dbReference type="RefSeq" id="WP_011527344.1">
    <property type="nucleotide sequence ID" value="NC_008014.1"/>
</dbReference>
<evidence type="ECO:0000313" key="1">
    <source>
        <dbReference type="EMBL" id="CAJ53977.1"/>
    </source>
</evidence>
<dbReference type="KEGG" id="lip:LIC025"/>
<evidence type="ECO:0000313" key="2">
    <source>
        <dbReference type="Proteomes" id="UP000002430"/>
    </source>
</evidence>
<dbReference type="HOGENOM" id="CLU_1501693_0_0_7"/>
<organism evidence="1 2">
    <name type="scientific">Lawsonia intracellularis (strain PHE/MN1-00)</name>
    <dbReference type="NCBI Taxonomy" id="363253"/>
    <lineage>
        <taxon>Bacteria</taxon>
        <taxon>Pseudomonadati</taxon>
        <taxon>Thermodesulfobacteriota</taxon>
        <taxon>Desulfovibrionia</taxon>
        <taxon>Desulfovibrionales</taxon>
        <taxon>Desulfovibrionaceae</taxon>
        <taxon>Lawsonia</taxon>
    </lineage>
</organism>
<accession>Q1MNV6</accession>
<sequence length="179" mass="20566">METVYQYDYQGFFVSETYAYQGLPHNCTKVKPKIQSNFIPQWNGSTWKQVEDHRQKKDGRDRIIEGTGTPYWLPGDTWKPEPCYMTEPGPLPKNAILTRPEPDPAILLKEAKEQVFLDIDTAYNETLMNVILAPTPESSGKSIEEIRTILSTQRAEFELQLQQATTVEEVKSIHIVYSL</sequence>
<protein>
    <submittedName>
        <fullName evidence="1">NA</fullName>
    </submittedName>
</protein>
<keyword evidence="2" id="KW-1185">Reference proteome</keyword>
<dbReference type="EMBL" id="AM180255">
    <property type="protein sequence ID" value="CAJ53977.1"/>
    <property type="molecule type" value="Genomic_DNA"/>
</dbReference>
<dbReference type="OrthoDB" id="5465054at2"/>
<proteinExistence type="predicted"/>
<keyword evidence="1" id="KW-0614">Plasmid</keyword>
<name>Q1MNV6_LAWIP</name>
<gene>
    <name evidence="1" type="ordered locus">LIC025</name>
</gene>
<dbReference type="AlphaFoldDB" id="Q1MNV6"/>